<feature type="region of interest" description="Disordered" evidence="1">
    <location>
        <begin position="103"/>
        <end position="122"/>
    </location>
</feature>
<organism evidence="2 3">
    <name type="scientific">Micromonas commoda (strain RCC299 / NOUM17 / CCMP2709)</name>
    <name type="common">Picoplanktonic green alga</name>
    <dbReference type="NCBI Taxonomy" id="296587"/>
    <lineage>
        <taxon>Eukaryota</taxon>
        <taxon>Viridiplantae</taxon>
        <taxon>Chlorophyta</taxon>
        <taxon>Mamiellophyceae</taxon>
        <taxon>Mamiellales</taxon>
        <taxon>Mamiellaceae</taxon>
        <taxon>Micromonas</taxon>
    </lineage>
</organism>
<feature type="compositionally biased region" description="Basic and acidic residues" evidence="1">
    <location>
        <begin position="352"/>
        <end position="372"/>
    </location>
</feature>
<feature type="region of interest" description="Disordered" evidence="1">
    <location>
        <begin position="324"/>
        <end position="393"/>
    </location>
</feature>
<feature type="region of interest" description="Disordered" evidence="1">
    <location>
        <begin position="133"/>
        <end position="165"/>
    </location>
</feature>
<accession>C1EG87</accession>
<dbReference type="KEGG" id="mis:MICPUN_103769"/>
<dbReference type="EMBL" id="CP001331">
    <property type="protein sequence ID" value="ACO66734.1"/>
    <property type="molecule type" value="Genomic_DNA"/>
</dbReference>
<protein>
    <submittedName>
        <fullName evidence="2">Uncharacterized protein</fullName>
    </submittedName>
</protein>
<evidence type="ECO:0000256" key="1">
    <source>
        <dbReference type="SAM" id="MobiDB-lite"/>
    </source>
</evidence>
<feature type="region of interest" description="Disordered" evidence="1">
    <location>
        <begin position="1004"/>
        <end position="1030"/>
    </location>
</feature>
<name>C1EG87_MICCC</name>
<dbReference type="RefSeq" id="XP_002505476.1">
    <property type="nucleotide sequence ID" value="XM_002505430.1"/>
</dbReference>
<dbReference type="Proteomes" id="UP000002009">
    <property type="component" value="Chromosome 13"/>
</dbReference>
<feature type="compositionally biased region" description="Basic and acidic residues" evidence="1">
    <location>
        <begin position="380"/>
        <end position="393"/>
    </location>
</feature>
<feature type="region of interest" description="Disordered" evidence="1">
    <location>
        <begin position="882"/>
        <end position="904"/>
    </location>
</feature>
<reference evidence="2 3" key="1">
    <citation type="journal article" date="2009" name="Science">
        <title>Green evolution and dynamic adaptations revealed by genomes of the marine picoeukaryotes Micromonas.</title>
        <authorList>
            <person name="Worden A.Z."/>
            <person name="Lee J.H."/>
            <person name="Mock T."/>
            <person name="Rouze P."/>
            <person name="Simmons M.P."/>
            <person name="Aerts A.L."/>
            <person name="Allen A.E."/>
            <person name="Cuvelier M.L."/>
            <person name="Derelle E."/>
            <person name="Everett M.V."/>
            <person name="Foulon E."/>
            <person name="Grimwood J."/>
            <person name="Gundlach H."/>
            <person name="Henrissat B."/>
            <person name="Napoli C."/>
            <person name="McDonald S.M."/>
            <person name="Parker M.S."/>
            <person name="Rombauts S."/>
            <person name="Salamov A."/>
            <person name="Von Dassow P."/>
            <person name="Badger J.H."/>
            <person name="Coutinho P.M."/>
            <person name="Demir E."/>
            <person name="Dubchak I."/>
            <person name="Gentemann C."/>
            <person name="Eikrem W."/>
            <person name="Gready J.E."/>
            <person name="John U."/>
            <person name="Lanier W."/>
            <person name="Lindquist E.A."/>
            <person name="Lucas S."/>
            <person name="Mayer K.F."/>
            <person name="Moreau H."/>
            <person name="Not F."/>
            <person name="Otillar R."/>
            <person name="Panaud O."/>
            <person name="Pangilinan J."/>
            <person name="Paulsen I."/>
            <person name="Piegu B."/>
            <person name="Poliakov A."/>
            <person name="Robbens S."/>
            <person name="Schmutz J."/>
            <person name="Toulza E."/>
            <person name="Wyss T."/>
            <person name="Zelensky A."/>
            <person name="Zhou K."/>
            <person name="Armbrust E.V."/>
            <person name="Bhattacharya D."/>
            <person name="Goodenough U.W."/>
            <person name="Van de Peer Y."/>
            <person name="Grigoriev I.V."/>
        </authorList>
    </citation>
    <scope>NUCLEOTIDE SEQUENCE [LARGE SCALE GENOMIC DNA]</scope>
    <source>
        <strain evidence="3">RCC299 / NOUM17</strain>
    </source>
</reference>
<dbReference type="GeneID" id="8248651"/>
<dbReference type="AlphaFoldDB" id="C1EG87"/>
<evidence type="ECO:0000313" key="2">
    <source>
        <dbReference type="EMBL" id="ACO66734.1"/>
    </source>
</evidence>
<sequence>MVASIPEWREKHPADMSYAATYSDAYPDLPQGAVSDATARRLRRKIRAARRAERNGPAAPVPERTTEPVNWPAVRDFKEAERAHETRDDVYRADHAGTHALAPRTARTRRRRPDAVPTPRMCRNFDHSRLRLRPDLRPDLGPDPPPRVDASHQNNPRLCTGRWERRHHVAPREDLANAPKYTDERHGFLNRWQARAGFGDGGRGVAEWTAENLANMSLMHSGRWQRRSGARLATEFMPARAYAGYGRNRGDFVPVDPKDYPTLEREMEEERARNADFDPDAPYVEKDPNFMNPAELKSDRVRRLAEYERELSALESRAGLNATTRVHSDSVLPPKTGKPRPDADTPCWADPAHVERETSAERWGSRARERDASGSAADDDALKGDALKGDALKGDDRFKGEAVEDDVPPMCGHHARWKPELHRAEQHELFVARPLRATGADVAKGEMYGREVDPVKVPNEKEVLAEIGRHEVRLDENFPGRDPLHLPPLNVQQRLEKKATIAREHREDRSVPCGTCGVERPAQVKFRDSRVKPGRRVCHDCFAKEEFKAARSRKIQHQKAQSVEGYRRVRLERVHLADVPCAGPNENYRAARGHCGEYTRVLTATLCTVADGLDRLVPIVASATVSPLLAESNRSDNDDVARLEEYHDDEFVDELDAFGAGDSPDANAREPLHAAYRYLRNCLHPARHPDVVRARRIRSKRPRDFEGSPSLDAFVEALGRAGLSPEMIRAKFGSDHVGHHYVDDWGGGLYDPLELHDVLDGGRRRTYEEHSDGYWALWGSVETETLDAIEHFDRCFYGYDVSEVPAPTAPPPLSELRVAPRVVDDLVSSLADDANAFSGVHVRVETCPETCPGYEARMWGWWPVETGDGEESVLTEIELMPLSSHSSHSPPSLSSSHSSSTAGSRARGAEGILSLCAAAKHGLPVYASAEVIDTLSVHSLGWKPSFTTSSAGYDAEYGASYGADRRYRGFFYTPENGDDLADPRLFDVFLRFLRNQFGGGGGGGRVLRLPSVPHGDTEGPSTAARRPSTPPNLADALLKGPAAFFAEIIKTWSTWRHRWHGFGDHGDVTASPALSSQTGKFGTLARDAERRARRPPSSATRFALDGTIADQAALAVLLWRMRLIDAAVDDREAGLDPNLRLSRLTDAANDRHGGFDPRARSALAVMRMEVALMTLTELEKARGGLIEALNKTLRRIDAVSLSPAAALDAAVDATVESPSTASLGLQLAAMDGRWEECARWRDVLGAMNAPCVDYTAVFGDETGDKGGEPADGRG</sequence>
<feature type="compositionally biased region" description="Low complexity" evidence="1">
    <location>
        <begin position="882"/>
        <end position="900"/>
    </location>
</feature>
<gene>
    <name evidence="2" type="ORF">MICPUN_103769</name>
</gene>
<proteinExistence type="predicted"/>
<keyword evidence="3" id="KW-1185">Reference proteome</keyword>
<evidence type="ECO:0000313" key="3">
    <source>
        <dbReference type="Proteomes" id="UP000002009"/>
    </source>
</evidence>
<dbReference type="InParanoid" id="C1EG87"/>